<evidence type="ECO:0000313" key="8">
    <source>
        <dbReference type="Proteomes" id="UP000294543"/>
    </source>
</evidence>
<keyword evidence="2" id="KW-0229">DNA integration</keyword>
<dbReference type="PANTHER" id="PTHR30461">
    <property type="entry name" value="DNA-INVERTASE FROM LAMBDOID PROPHAGE"/>
    <property type="match status" value="1"/>
</dbReference>
<evidence type="ECO:0000313" key="7">
    <source>
        <dbReference type="EMBL" id="TDD21633.1"/>
    </source>
</evidence>
<evidence type="ECO:0000259" key="6">
    <source>
        <dbReference type="PROSITE" id="PS51736"/>
    </source>
</evidence>
<name>A0A4R4WV39_9ACTN</name>
<dbReference type="PANTHER" id="PTHR30461:SF2">
    <property type="entry name" value="SERINE RECOMBINASE PINE-RELATED"/>
    <property type="match status" value="1"/>
</dbReference>
<dbReference type="OrthoDB" id="3405463at2"/>
<dbReference type="PROSITE" id="PS51736">
    <property type="entry name" value="RECOMBINASES_3"/>
    <property type="match status" value="1"/>
</dbReference>
<evidence type="ECO:0000256" key="4">
    <source>
        <dbReference type="ARBA" id="ARBA00023172"/>
    </source>
</evidence>
<dbReference type="InterPro" id="IPR006120">
    <property type="entry name" value="Resolvase_HTH_dom"/>
</dbReference>
<dbReference type="SUPFAM" id="SSF46689">
    <property type="entry name" value="Homeodomain-like"/>
    <property type="match status" value="1"/>
</dbReference>
<feature type="domain" description="Resolvase/invertase-type recombinase catalytic" evidence="6">
    <location>
        <begin position="54"/>
        <end position="191"/>
    </location>
</feature>
<dbReference type="GO" id="GO:0015074">
    <property type="term" value="P:DNA integration"/>
    <property type="evidence" value="ECO:0007669"/>
    <property type="project" value="UniProtKB-KW"/>
</dbReference>
<comment type="caution">
    <text evidence="7">The sequence shown here is derived from an EMBL/GenBank/DDBJ whole genome shotgun (WGS) entry which is preliminary data.</text>
</comment>
<dbReference type="SUPFAM" id="SSF53041">
    <property type="entry name" value="Resolvase-like"/>
    <property type="match status" value="1"/>
</dbReference>
<protein>
    <submittedName>
        <fullName evidence="7">Recombinase family protein</fullName>
    </submittedName>
</protein>
<evidence type="ECO:0000256" key="3">
    <source>
        <dbReference type="ARBA" id="ARBA00023125"/>
    </source>
</evidence>
<dbReference type="Proteomes" id="UP000294543">
    <property type="component" value="Unassembled WGS sequence"/>
</dbReference>
<dbReference type="Pfam" id="PF00239">
    <property type="entry name" value="Resolvase"/>
    <property type="match status" value="1"/>
</dbReference>
<dbReference type="InterPro" id="IPR006119">
    <property type="entry name" value="Resolv_N"/>
</dbReference>
<comment type="similarity">
    <text evidence="1">Belongs to the site-specific recombinase resolvase family.</text>
</comment>
<feature type="active site" description="O-(5'-phospho-DNA)-serine intermediate" evidence="5">
    <location>
        <position position="62"/>
    </location>
</feature>
<dbReference type="Pfam" id="PF02796">
    <property type="entry name" value="HTH_7"/>
    <property type="match status" value="1"/>
</dbReference>
<keyword evidence="3" id="KW-0238">DNA-binding</keyword>
<accession>A0A4R4WV39</accession>
<keyword evidence="8" id="KW-1185">Reference proteome</keyword>
<evidence type="ECO:0000256" key="2">
    <source>
        <dbReference type="ARBA" id="ARBA00022908"/>
    </source>
</evidence>
<dbReference type="GO" id="GO:0003677">
    <property type="term" value="F:DNA binding"/>
    <property type="evidence" value="ECO:0007669"/>
    <property type="project" value="UniProtKB-KW"/>
</dbReference>
<dbReference type="Gene3D" id="3.40.50.1390">
    <property type="entry name" value="Resolvase, N-terminal catalytic domain"/>
    <property type="match status" value="1"/>
</dbReference>
<sequence>MPAPISVAKLWSKTAVEQKTGHYLIATLRFSHPRAEAPVNQIVIDNDGPGAREDLIGLARASTDAQELARQIDALTAAGCAKIFLDKASGKKGTARAGLLAALGHMRRGDTLVVLDLTRLGRDTRELLAIVEDDLHAKGRHFRTLDGIVLDTSDDMFGELIFTVFAAIAKFQRQQIVKGTREGLDAARARGRVGGRPRSLTPEQIDNARILLAAGEAQTSVAKELGVSRWTLRRALDNSPGQ</sequence>
<dbReference type="CDD" id="cd03768">
    <property type="entry name" value="SR_ResInv"/>
    <property type="match status" value="1"/>
</dbReference>
<dbReference type="InterPro" id="IPR050639">
    <property type="entry name" value="SSR_resolvase"/>
</dbReference>
<dbReference type="CDD" id="cd00569">
    <property type="entry name" value="HTH_Hin_like"/>
    <property type="match status" value="1"/>
</dbReference>
<dbReference type="GO" id="GO:0000150">
    <property type="term" value="F:DNA strand exchange activity"/>
    <property type="evidence" value="ECO:0007669"/>
    <property type="project" value="InterPro"/>
</dbReference>
<organism evidence="7 8">
    <name type="scientific">Nonomuraea diastatica</name>
    <dbReference type="NCBI Taxonomy" id="1848329"/>
    <lineage>
        <taxon>Bacteria</taxon>
        <taxon>Bacillati</taxon>
        <taxon>Actinomycetota</taxon>
        <taxon>Actinomycetes</taxon>
        <taxon>Streptosporangiales</taxon>
        <taxon>Streptosporangiaceae</taxon>
        <taxon>Nonomuraea</taxon>
    </lineage>
</organism>
<dbReference type="InterPro" id="IPR009057">
    <property type="entry name" value="Homeodomain-like_sf"/>
</dbReference>
<gene>
    <name evidence="7" type="ORF">E1294_14260</name>
</gene>
<evidence type="ECO:0000256" key="5">
    <source>
        <dbReference type="PIRSR" id="PIRSR606118-50"/>
    </source>
</evidence>
<reference evidence="7 8" key="1">
    <citation type="submission" date="2019-03" db="EMBL/GenBank/DDBJ databases">
        <title>Draft genome sequences of novel Actinobacteria.</title>
        <authorList>
            <person name="Sahin N."/>
            <person name="Ay H."/>
            <person name="Saygin H."/>
        </authorList>
    </citation>
    <scope>NUCLEOTIDE SEQUENCE [LARGE SCALE GENOMIC DNA]</scope>
    <source>
        <strain evidence="7 8">KC712</strain>
    </source>
</reference>
<evidence type="ECO:0000256" key="1">
    <source>
        <dbReference type="ARBA" id="ARBA00009913"/>
    </source>
</evidence>
<dbReference type="SMART" id="SM00857">
    <property type="entry name" value="Resolvase"/>
    <property type="match status" value="1"/>
</dbReference>
<dbReference type="InterPro" id="IPR006118">
    <property type="entry name" value="Recombinase_CS"/>
</dbReference>
<dbReference type="Gene3D" id="1.10.10.60">
    <property type="entry name" value="Homeodomain-like"/>
    <property type="match status" value="1"/>
</dbReference>
<dbReference type="AlphaFoldDB" id="A0A4R4WV39"/>
<dbReference type="EMBL" id="SMKP01000033">
    <property type="protein sequence ID" value="TDD21633.1"/>
    <property type="molecule type" value="Genomic_DNA"/>
</dbReference>
<proteinExistence type="inferred from homology"/>
<dbReference type="PROSITE" id="PS00398">
    <property type="entry name" value="RECOMBINASES_2"/>
    <property type="match status" value="1"/>
</dbReference>
<dbReference type="InterPro" id="IPR036162">
    <property type="entry name" value="Resolvase-like_N_sf"/>
</dbReference>
<keyword evidence="4" id="KW-0233">DNA recombination</keyword>